<dbReference type="AlphaFoldDB" id="A0A6J7DM31"/>
<organism evidence="1">
    <name type="scientific">freshwater metagenome</name>
    <dbReference type="NCBI Taxonomy" id="449393"/>
    <lineage>
        <taxon>unclassified sequences</taxon>
        <taxon>metagenomes</taxon>
        <taxon>ecological metagenomes</taxon>
    </lineage>
</organism>
<proteinExistence type="predicted"/>
<sequence>MNKTPLLPVLALTAVLLVPAVAVAESIPNPTAKISSTRGSGAAGCVQSTKRVRFTIVPNWRYYTIHSATVQLDGRRIASRTYSPGSSILAKSFVATVNLSRLSAGRHTLKLTGMVGVPAGRRAARSASVYTPAMPPSYLGKVVQTARITKCVAFTG</sequence>
<dbReference type="EMBL" id="CAFBLU010000010">
    <property type="protein sequence ID" value="CAB4871637.1"/>
    <property type="molecule type" value="Genomic_DNA"/>
</dbReference>
<gene>
    <name evidence="1" type="ORF">UFOPK3444_00760</name>
</gene>
<name>A0A6J7DM31_9ZZZZ</name>
<reference evidence="1" key="1">
    <citation type="submission" date="2020-05" db="EMBL/GenBank/DDBJ databases">
        <authorList>
            <person name="Chiriac C."/>
            <person name="Salcher M."/>
            <person name="Ghai R."/>
            <person name="Kavagutti S V."/>
        </authorList>
    </citation>
    <scope>NUCLEOTIDE SEQUENCE</scope>
</reference>
<protein>
    <submittedName>
        <fullName evidence="1">Unannotated protein</fullName>
    </submittedName>
</protein>
<evidence type="ECO:0000313" key="1">
    <source>
        <dbReference type="EMBL" id="CAB4871637.1"/>
    </source>
</evidence>
<accession>A0A6J7DM31</accession>